<dbReference type="AlphaFoldDB" id="A0A6P8YDF8"/>
<evidence type="ECO:0000256" key="5">
    <source>
        <dbReference type="ARBA" id="ARBA00022833"/>
    </source>
</evidence>
<organism evidence="11">
    <name type="scientific">Thrips palmi</name>
    <name type="common">Melon thrips</name>
    <dbReference type="NCBI Taxonomy" id="161013"/>
    <lineage>
        <taxon>Eukaryota</taxon>
        <taxon>Metazoa</taxon>
        <taxon>Ecdysozoa</taxon>
        <taxon>Arthropoda</taxon>
        <taxon>Hexapoda</taxon>
        <taxon>Insecta</taxon>
        <taxon>Pterygota</taxon>
        <taxon>Neoptera</taxon>
        <taxon>Paraneoptera</taxon>
        <taxon>Thysanoptera</taxon>
        <taxon>Terebrantia</taxon>
        <taxon>Thripoidea</taxon>
        <taxon>Thripidae</taxon>
        <taxon>Thrips</taxon>
    </lineage>
</organism>
<keyword evidence="2" id="KW-0479">Metal-binding</keyword>
<feature type="domain" description="C2H2-type" evidence="8">
    <location>
        <begin position="94"/>
        <end position="121"/>
    </location>
</feature>
<reference evidence="10 11" key="1">
    <citation type="submission" date="2025-04" db="UniProtKB">
        <authorList>
            <consortium name="RefSeq"/>
        </authorList>
    </citation>
    <scope>IDENTIFICATION</scope>
    <source>
        <tissue evidence="10 11">Total insect</tissue>
    </source>
</reference>
<proteinExistence type="predicted"/>
<feature type="domain" description="C2H2-type" evidence="8">
    <location>
        <begin position="13"/>
        <end position="40"/>
    </location>
</feature>
<dbReference type="Pfam" id="PF12874">
    <property type="entry name" value="zf-met"/>
    <property type="match status" value="2"/>
</dbReference>
<evidence type="ECO:0000256" key="4">
    <source>
        <dbReference type="ARBA" id="ARBA00022771"/>
    </source>
</evidence>
<dbReference type="GeneID" id="117641541"/>
<dbReference type="SUPFAM" id="SSF57667">
    <property type="entry name" value="beta-beta-alpha zinc fingers"/>
    <property type="match status" value="4"/>
</dbReference>
<keyword evidence="4 7" id="KW-0863">Zinc-finger</keyword>
<dbReference type="GO" id="GO:0000981">
    <property type="term" value="F:DNA-binding transcription factor activity, RNA polymerase II-specific"/>
    <property type="evidence" value="ECO:0007669"/>
    <property type="project" value="TreeGrafter"/>
</dbReference>
<dbReference type="GO" id="GO:0008270">
    <property type="term" value="F:zinc ion binding"/>
    <property type="evidence" value="ECO:0007669"/>
    <property type="project" value="UniProtKB-KW"/>
</dbReference>
<evidence type="ECO:0000313" key="11">
    <source>
        <dbReference type="RefSeq" id="XP_034234910.1"/>
    </source>
</evidence>
<evidence type="ECO:0000313" key="10">
    <source>
        <dbReference type="RefSeq" id="XP_034234902.1"/>
    </source>
</evidence>
<sequence>MSHVMARPEETSFRCTVCNSYFSRRSSLLTHLEIGEMQSECTVCDRTSNSRSALATDFSTHSAIASVCSVCNKEIGNEQNLKTHLETCNRSKLFHFKDCEMAFSTGRGLANHRKFHTEDKLSECTICNKKFGKAYLATHLRTHTHTGKKPYKCSICSRAFSLKSGLGVHLATHQKNKPFECTVCNKKLLGRFSLIVHLRTHTGVMPYAQSARGASDNVLILLRTSEFIQGRGPTGARVATRSLVINGMSRFMKEFTRVKGPTSAQFATRNLISILILQGTLGSIEGKSPLNVWFATRSFVR</sequence>
<evidence type="ECO:0000256" key="6">
    <source>
        <dbReference type="ARBA" id="ARBA00023242"/>
    </source>
</evidence>
<keyword evidence="6" id="KW-0539">Nucleus</keyword>
<dbReference type="SMART" id="SM00355">
    <property type="entry name" value="ZnF_C2H2"/>
    <property type="match status" value="7"/>
</dbReference>
<feature type="domain" description="C2H2-type" evidence="8">
    <location>
        <begin position="179"/>
        <end position="206"/>
    </location>
</feature>
<comment type="subcellular location">
    <subcellularLocation>
        <location evidence="1">Nucleus</location>
    </subcellularLocation>
</comment>
<feature type="domain" description="C2H2-type" evidence="8">
    <location>
        <begin position="151"/>
        <end position="178"/>
    </location>
</feature>
<keyword evidence="5" id="KW-0862">Zinc</keyword>
<dbReference type="InterPro" id="IPR013087">
    <property type="entry name" value="Znf_C2H2_type"/>
</dbReference>
<dbReference type="RefSeq" id="XP_034234910.1">
    <property type="nucleotide sequence ID" value="XM_034379019.1"/>
</dbReference>
<dbReference type="Proteomes" id="UP000515158">
    <property type="component" value="Unplaced"/>
</dbReference>
<protein>
    <submittedName>
        <fullName evidence="10 11">Zinc finger protein 717-like isoform X2</fullName>
    </submittedName>
</protein>
<dbReference type="GO" id="GO:0005634">
    <property type="term" value="C:nucleus"/>
    <property type="evidence" value="ECO:0007669"/>
    <property type="project" value="UniProtKB-SubCell"/>
</dbReference>
<dbReference type="GO" id="GO:0000978">
    <property type="term" value="F:RNA polymerase II cis-regulatory region sequence-specific DNA binding"/>
    <property type="evidence" value="ECO:0007669"/>
    <property type="project" value="TreeGrafter"/>
</dbReference>
<dbReference type="PANTHER" id="PTHR23226">
    <property type="entry name" value="ZINC FINGER AND SCAN DOMAIN-CONTAINING"/>
    <property type="match status" value="1"/>
</dbReference>
<evidence type="ECO:0000313" key="9">
    <source>
        <dbReference type="Proteomes" id="UP000515158"/>
    </source>
</evidence>
<gene>
    <name evidence="10 11" type="primary">LOC117641541</name>
</gene>
<dbReference type="FunFam" id="3.30.160.60:FF:000446">
    <property type="entry name" value="Zinc finger protein"/>
    <property type="match status" value="1"/>
</dbReference>
<evidence type="ECO:0000259" key="8">
    <source>
        <dbReference type="PROSITE" id="PS50157"/>
    </source>
</evidence>
<name>A0A6P8YDF8_THRPL</name>
<accession>A0A6P8YDF8</accession>
<dbReference type="PANTHER" id="PTHR23226:SF416">
    <property type="entry name" value="FI01424P"/>
    <property type="match status" value="1"/>
</dbReference>
<dbReference type="OrthoDB" id="8113227at2759"/>
<evidence type="ECO:0000256" key="3">
    <source>
        <dbReference type="ARBA" id="ARBA00022737"/>
    </source>
</evidence>
<dbReference type="Pfam" id="PF00096">
    <property type="entry name" value="zf-C2H2"/>
    <property type="match status" value="2"/>
</dbReference>
<keyword evidence="3" id="KW-0677">Repeat</keyword>
<dbReference type="InterPro" id="IPR036236">
    <property type="entry name" value="Znf_C2H2_sf"/>
</dbReference>
<dbReference type="PROSITE" id="PS50157">
    <property type="entry name" value="ZINC_FINGER_C2H2_2"/>
    <property type="match status" value="5"/>
</dbReference>
<dbReference type="FunFam" id="3.30.160.60:FF:000176">
    <property type="entry name" value="zinc finger protein 70"/>
    <property type="match status" value="1"/>
</dbReference>
<dbReference type="Gene3D" id="3.30.160.60">
    <property type="entry name" value="Classic Zinc Finger"/>
    <property type="match status" value="4"/>
</dbReference>
<evidence type="ECO:0000256" key="7">
    <source>
        <dbReference type="PROSITE-ProRule" id="PRU00042"/>
    </source>
</evidence>
<dbReference type="PROSITE" id="PS00028">
    <property type="entry name" value="ZINC_FINGER_C2H2_1"/>
    <property type="match status" value="2"/>
</dbReference>
<dbReference type="RefSeq" id="XP_034234902.1">
    <property type="nucleotide sequence ID" value="XM_034379011.1"/>
</dbReference>
<evidence type="ECO:0000256" key="1">
    <source>
        <dbReference type="ARBA" id="ARBA00004123"/>
    </source>
</evidence>
<evidence type="ECO:0000256" key="2">
    <source>
        <dbReference type="ARBA" id="ARBA00022723"/>
    </source>
</evidence>
<keyword evidence="9" id="KW-1185">Reference proteome</keyword>
<feature type="domain" description="C2H2-type" evidence="8">
    <location>
        <begin position="122"/>
        <end position="150"/>
    </location>
</feature>